<dbReference type="InterPro" id="IPR006685">
    <property type="entry name" value="MscS_channel_2nd"/>
</dbReference>
<dbReference type="SUPFAM" id="SSF50182">
    <property type="entry name" value="Sm-like ribonucleoproteins"/>
    <property type="match status" value="1"/>
</dbReference>
<dbReference type="AlphaFoldDB" id="A0ABD5S3R4"/>
<dbReference type="Gene3D" id="3.30.70.100">
    <property type="match status" value="1"/>
</dbReference>
<feature type="transmembrane region" description="Helical" evidence="8">
    <location>
        <begin position="111"/>
        <end position="130"/>
    </location>
</feature>
<keyword evidence="12" id="KW-1185">Reference proteome</keyword>
<accession>A0ABD5S3R4</accession>
<dbReference type="Gene3D" id="2.30.30.60">
    <property type="match status" value="1"/>
</dbReference>
<feature type="domain" description="Mechanosensitive ion channel MscS" evidence="9">
    <location>
        <begin position="200"/>
        <end position="262"/>
    </location>
</feature>
<evidence type="ECO:0000313" key="11">
    <source>
        <dbReference type="EMBL" id="MFC6725892.1"/>
    </source>
</evidence>
<feature type="transmembrane region" description="Helical" evidence="8">
    <location>
        <begin position="67"/>
        <end position="91"/>
    </location>
</feature>
<dbReference type="InterPro" id="IPR023408">
    <property type="entry name" value="MscS_beta-dom_sf"/>
</dbReference>
<evidence type="ECO:0000256" key="4">
    <source>
        <dbReference type="ARBA" id="ARBA00022692"/>
    </source>
</evidence>
<evidence type="ECO:0000256" key="2">
    <source>
        <dbReference type="ARBA" id="ARBA00008017"/>
    </source>
</evidence>
<keyword evidence="6 8" id="KW-0472">Membrane</keyword>
<evidence type="ECO:0000256" key="7">
    <source>
        <dbReference type="SAM" id="MobiDB-lite"/>
    </source>
</evidence>
<gene>
    <name evidence="11" type="ORF">ACFQE1_16265</name>
</gene>
<evidence type="ECO:0000256" key="3">
    <source>
        <dbReference type="ARBA" id="ARBA00022475"/>
    </source>
</evidence>
<evidence type="ECO:0000259" key="9">
    <source>
        <dbReference type="Pfam" id="PF00924"/>
    </source>
</evidence>
<evidence type="ECO:0000256" key="1">
    <source>
        <dbReference type="ARBA" id="ARBA00004651"/>
    </source>
</evidence>
<protein>
    <submittedName>
        <fullName evidence="11">Mechanosensitive ion channel family protein</fullName>
    </submittedName>
</protein>
<organism evidence="11 12">
    <name type="scientific">Halobium palmae</name>
    <dbReference type="NCBI Taxonomy" id="1776492"/>
    <lineage>
        <taxon>Archaea</taxon>
        <taxon>Methanobacteriati</taxon>
        <taxon>Methanobacteriota</taxon>
        <taxon>Stenosarchaea group</taxon>
        <taxon>Halobacteria</taxon>
        <taxon>Halobacteriales</taxon>
        <taxon>Haloferacaceae</taxon>
        <taxon>Halobium</taxon>
    </lineage>
</organism>
<keyword evidence="4 8" id="KW-0812">Transmembrane</keyword>
<dbReference type="InterPro" id="IPR049278">
    <property type="entry name" value="MS_channel_C"/>
</dbReference>
<feature type="compositionally biased region" description="Basic and acidic residues" evidence="7">
    <location>
        <begin position="371"/>
        <end position="381"/>
    </location>
</feature>
<evidence type="ECO:0000313" key="12">
    <source>
        <dbReference type="Proteomes" id="UP001596328"/>
    </source>
</evidence>
<keyword evidence="5 8" id="KW-1133">Transmembrane helix</keyword>
<comment type="similarity">
    <text evidence="2">Belongs to the MscS (TC 1.A.23) family.</text>
</comment>
<dbReference type="Pfam" id="PF21082">
    <property type="entry name" value="MS_channel_3rd"/>
    <property type="match status" value="1"/>
</dbReference>
<feature type="non-terminal residue" evidence="11">
    <location>
        <position position="390"/>
    </location>
</feature>
<dbReference type="EMBL" id="JBHSWU010000762">
    <property type="protein sequence ID" value="MFC6725892.1"/>
    <property type="molecule type" value="Genomic_DNA"/>
</dbReference>
<dbReference type="Pfam" id="PF00924">
    <property type="entry name" value="MS_channel_2nd"/>
    <property type="match status" value="1"/>
</dbReference>
<comment type="subcellular location">
    <subcellularLocation>
        <location evidence="1">Cell membrane</location>
        <topology evidence="1">Multi-pass membrane protein</topology>
    </subcellularLocation>
</comment>
<dbReference type="InterPro" id="IPR011066">
    <property type="entry name" value="MscS_channel_C_sf"/>
</dbReference>
<feature type="transmembrane region" description="Helical" evidence="8">
    <location>
        <begin position="178"/>
        <end position="208"/>
    </location>
</feature>
<dbReference type="Proteomes" id="UP001596328">
    <property type="component" value="Unassembled WGS sequence"/>
</dbReference>
<feature type="domain" description="Mechanosensitive ion channel MscS C-terminal" evidence="10">
    <location>
        <begin position="268"/>
        <end position="353"/>
    </location>
</feature>
<dbReference type="PANTHER" id="PTHR30221:SF20">
    <property type="entry name" value="SMALL-CONDUCTANCE MECHANOSENSITIVE CHANNEL"/>
    <property type="match status" value="1"/>
</dbReference>
<proteinExistence type="inferred from homology"/>
<comment type="caution">
    <text evidence="11">The sequence shown here is derived from an EMBL/GenBank/DDBJ whole genome shotgun (WGS) entry which is preliminary data.</text>
</comment>
<feature type="transmembrane region" description="Helical" evidence="8">
    <location>
        <begin position="34"/>
        <end position="55"/>
    </location>
</feature>
<dbReference type="SUPFAM" id="SSF82689">
    <property type="entry name" value="Mechanosensitive channel protein MscS (YggB), C-terminal domain"/>
    <property type="match status" value="1"/>
</dbReference>
<feature type="region of interest" description="Disordered" evidence="7">
    <location>
        <begin position="366"/>
        <end position="390"/>
    </location>
</feature>
<sequence>MQSGTAAPNGTGNGSLGVAQQRPDDLSFLHGFSFVEQVLLTLVVVAAVVGIRYLSRRWHSTHDHDGWQHLTVSGTVAVVTAVAIFLLVDLWDQVWELGQALQNFGGQETAGTVLIAGVVLGATYALTSFVGRAIQITATSAGGISDHQREVLYRLSQIFLYSVGILVVISLFTNLGSLLVGAGFLGIIVGMAARQTLGAVLAGFVLMFSRPFEIGDWVEFDEVEGVVTDIGIVNTRVQTFDGEIVNIPNDQVSANTIVNRTRKGRYRIEVEVGADYDDDPRDAAEVALDSVGELDEVLDVPSPQVVTKRFGDSAVVFGVRCWIDNPSKRRMWRARTAMIEAIYESFQAHGVKIPFPQRELMARNEAGGFRLRREGSRRDAPTGEDATGEE</sequence>
<dbReference type="GO" id="GO:0005886">
    <property type="term" value="C:plasma membrane"/>
    <property type="evidence" value="ECO:0007669"/>
    <property type="project" value="UniProtKB-SubCell"/>
</dbReference>
<dbReference type="PANTHER" id="PTHR30221">
    <property type="entry name" value="SMALL-CONDUCTANCE MECHANOSENSITIVE CHANNEL"/>
    <property type="match status" value="1"/>
</dbReference>
<evidence type="ECO:0000256" key="6">
    <source>
        <dbReference type="ARBA" id="ARBA00023136"/>
    </source>
</evidence>
<evidence type="ECO:0000259" key="10">
    <source>
        <dbReference type="Pfam" id="PF21082"/>
    </source>
</evidence>
<evidence type="ECO:0000256" key="5">
    <source>
        <dbReference type="ARBA" id="ARBA00022989"/>
    </source>
</evidence>
<evidence type="ECO:0000256" key="8">
    <source>
        <dbReference type="SAM" id="Phobius"/>
    </source>
</evidence>
<dbReference type="InterPro" id="IPR010920">
    <property type="entry name" value="LSM_dom_sf"/>
</dbReference>
<feature type="transmembrane region" description="Helical" evidence="8">
    <location>
        <begin position="151"/>
        <end position="172"/>
    </location>
</feature>
<reference evidence="11 12" key="1">
    <citation type="journal article" date="2019" name="Int. J. Syst. Evol. Microbiol.">
        <title>The Global Catalogue of Microorganisms (GCM) 10K type strain sequencing project: providing services to taxonomists for standard genome sequencing and annotation.</title>
        <authorList>
            <consortium name="The Broad Institute Genomics Platform"/>
            <consortium name="The Broad Institute Genome Sequencing Center for Infectious Disease"/>
            <person name="Wu L."/>
            <person name="Ma J."/>
        </authorList>
    </citation>
    <scope>NUCLEOTIDE SEQUENCE [LARGE SCALE GENOMIC DNA]</scope>
    <source>
        <strain evidence="11 12">NBRC 111368</strain>
    </source>
</reference>
<name>A0ABD5S3R4_9EURY</name>
<dbReference type="InterPro" id="IPR045275">
    <property type="entry name" value="MscS_archaea/bacteria_type"/>
</dbReference>
<keyword evidence="3" id="KW-1003">Cell membrane</keyword>
<dbReference type="Gene3D" id="1.10.287.1260">
    <property type="match status" value="1"/>
</dbReference>